<feature type="transmembrane region" description="Helical" evidence="10">
    <location>
        <begin position="237"/>
        <end position="264"/>
    </location>
</feature>
<dbReference type="InterPro" id="IPR051327">
    <property type="entry name" value="MATE_MepA_subfamily"/>
</dbReference>
<feature type="transmembrane region" description="Helical" evidence="10">
    <location>
        <begin position="270"/>
        <end position="292"/>
    </location>
</feature>
<feature type="transmembrane region" description="Helical" evidence="10">
    <location>
        <begin position="56"/>
        <end position="78"/>
    </location>
</feature>
<dbReference type="AlphaFoldDB" id="A0A1I7C4B4"/>
<evidence type="ECO:0000256" key="9">
    <source>
        <dbReference type="ARBA" id="ARBA00023251"/>
    </source>
</evidence>
<organism evidence="11 12">
    <name type="scientific">Pseudovibrio denitrificans</name>
    <dbReference type="NCBI Taxonomy" id="258256"/>
    <lineage>
        <taxon>Bacteria</taxon>
        <taxon>Pseudomonadati</taxon>
        <taxon>Pseudomonadota</taxon>
        <taxon>Alphaproteobacteria</taxon>
        <taxon>Hyphomicrobiales</taxon>
        <taxon>Stappiaceae</taxon>
        <taxon>Pseudovibrio</taxon>
    </lineage>
</organism>
<dbReference type="PIRSF" id="PIRSF006603">
    <property type="entry name" value="DinF"/>
    <property type="match status" value="1"/>
</dbReference>
<keyword evidence="12" id="KW-1185">Reference proteome</keyword>
<dbReference type="PANTHER" id="PTHR43823:SF3">
    <property type="entry name" value="MULTIDRUG EXPORT PROTEIN MEPA"/>
    <property type="match status" value="1"/>
</dbReference>
<dbReference type="InterPro" id="IPR048279">
    <property type="entry name" value="MdtK-like"/>
</dbReference>
<feature type="transmembrane region" description="Helical" evidence="10">
    <location>
        <begin position="164"/>
        <end position="181"/>
    </location>
</feature>
<gene>
    <name evidence="11" type="ORF">SAMN05444141_105156</name>
</gene>
<evidence type="ECO:0000256" key="10">
    <source>
        <dbReference type="SAM" id="Phobius"/>
    </source>
</evidence>
<feature type="transmembrane region" description="Helical" evidence="10">
    <location>
        <begin position="193"/>
        <end position="216"/>
    </location>
</feature>
<feature type="transmembrane region" description="Helical" evidence="10">
    <location>
        <begin position="389"/>
        <end position="411"/>
    </location>
</feature>
<comment type="similarity">
    <text evidence="2">Belongs to the multi antimicrobial extrusion (MATE) (TC 2.A.66.1) family. MepA subfamily.</text>
</comment>
<feature type="transmembrane region" description="Helical" evidence="10">
    <location>
        <begin position="362"/>
        <end position="382"/>
    </location>
</feature>
<evidence type="ECO:0000256" key="2">
    <source>
        <dbReference type="ARBA" id="ARBA00008417"/>
    </source>
</evidence>
<keyword evidence="4" id="KW-0813">Transport</keyword>
<proteinExistence type="inferred from homology"/>
<evidence type="ECO:0000256" key="1">
    <source>
        <dbReference type="ARBA" id="ARBA00004429"/>
    </source>
</evidence>
<keyword evidence="5" id="KW-1003">Cell membrane</keyword>
<feature type="transmembrane region" description="Helical" evidence="10">
    <location>
        <begin position="99"/>
        <end position="117"/>
    </location>
</feature>
<accession>A0A1I7C4B4</accession>
<name>A0A1I7C4B4_9HYPH</name>
<keyword evidence="7 10" id="KW-1133">Transmembrane helix</keyword>
<keyword evidence="9" id="KW-0046">Antibiotic resistance</keyword>
<feature type="transmembrane region" description="Helical" evidence="10">
    <location>
        <begin position="17"/>
        <end position="36"/>
    </location>
</feature>
<dbReference type="GO" id="GO:0005886">
    <property type="term" value="C:plasma membrane"/>
    <property type="evidence" value="ECO:0007669"/>
    <property type="project" value="UniProtKB-SubCell"/>
</dbReference>
<dbReference type="EMBL" id="FPBD01000005">
    <property type="protein sequence ID" value="SFT94297.1"/>
    <property type="molecule type" value="Genomic_DNA"/>
</dbReference>
<evidence type="ECO:0000256" key="8">
    <source>
        <dbReference type="ARBA" id="ARBA00023136"/>
    </source>
</evidence>
<evidence type="ECO:0000256" key="6">
    <source>
        <dbReference type="ARBA" id="ARBA00022692"/>
    </source>
</evidence>
<keyword evidence="6 10" id="KW-0812">Transmembrane</keyword>
<evidence type="ECO:0000313" key="11">
    <source>
        <dbReference type="EMBL" id="SFT94297.1"/>
    </source>
</evidence>
<dbReference type="PANTHER" id="PTHR43823">
    <property type="entry name" value="SPORULATION PROTEIN YKVU"/>
    <property type="match status" value="1"/>
</dbReference>
<keyword evidence="8 10" id="KW-0472">Membrane</keyword>
<dbReference type="CDD" id="cd13143">
    <property type="entry name" value="MATE_MepA_like"/>
    <property type="match status" value="1"/>
</dbReference>
<dbReference type="InterPro" id="IPR002528">
    <property type="entry name" value="MATE_fam"/>
</dbReference>
<comment type="subcellular location">
    <subcellularLocation>
        <location evidence="1">Cell inner membrane</location>
        <topology evidence="1">Multi-pass membrane protein</topology>
    </subcellularLocation>
</comment>
<sequence length="446" mass="48637">MLVSQKQVLTGAPLRQFLLYAIPSTFSLLALAIAEIVDAYFLGNYVGPHALEAVNFSLPIITAIYGLMLMIAVGASVITGKYVGEGKEEAACQVFIKTLLTTILLGFALTVLILVFIKDIVELIAFDPEASDYIADYLKVFAWAFPLIGCAIVLTTFGRIDGRPALVLLAIVLGTALNVPLDHVLVAELEMGVTGAAIATGSSQVVVVLVLLPHLFRGAGIMRLLRPDGKWRVMLRAAYTGLAEFINEISTGVIVFVSNWILILELGTDSIVAFGMLNYLVFLSIMIFYGFGEALGPLISINLGAHRYDRIKIFLFYALSANLLVGGGLAIFILLFPVFISTVFLNMASMMVVDLTEEFSNYLWPIFIFNGINITLSCYFVAIQSASRAAIVALSRSLVFPVIFMIVFHMLFDGGMVILALPLAEIMSLTICLYLFWQRTPGKLQA</sequence>
<evidence type="ECO:0000256" key="4">
    <source>
        <dbReference type="ARBA" id="ARBA00022448"/>
    </source>
</evidence>
<dbReference type="RefSeq" id="WP_083417051.1">
    <property type="nucleotide sequence ID" value="NZ_FPBD01000005.1"/>
</dbReference>
<protein>
    <recommendedName>
        <fullName evidence="3">Multidrug export protein MepA</fullName>
    </recommendedName>
</protein>
<feature type="transmembrane region" description="Helical" evidence="10">
    <location>
        <begin position="313"/>
        <end position="342"/>
    </location>
</feature>
<dbReference type="Proteomes" id="UP000183371">
    <property type="component" value="Unassembled WGS sequence"/>
</dbReference>
<feature type="transmembrane region" description="Helical" evidence="10">
    <location>
        <begin position="137"/>
        <end position="157"/>
    </location>
</feature>
<dbReference type="Pfam" id="PF01554">
    <property type="entry name" value="MatE"/>
    <property type="match status" value="2"/>
</dbReference>
<evidence type="ECO:0000256" key="7">
    <source>
        <dbReference type="ARBA" id="ARBA00022989"/>
    </source>
</evidence>
<evidence type="ECO:0000256" key="5">
    <source>
        <dbReference type="ARBA" id="ARBA00022475"/>
    </source>
</evidence>
<dbReference type="GO" id="GO:0046677">
    <property type="term" value="P:response to antibiotic"/>
    <property type="evidence" value="ECO:0007669"/>
    <property type="project" value="UniProtKB-KW"/>
</dbReference>
<dbReference type="GO" id="GO:0042910">
    <property type="term" value="F:xenobiotic transmembrane transporter activity"/>
    <property type="evidence" value="ECO:0007669"/>
    <property type="project" value="InterPro"/>
</dbReference>
<reference evidence="12" key="1">
    <citation type="submission" date="2016-10" db="EMBL/GenBank/DDBJ databases">
        <authorList>
            <person name="Varghese N."/>
            <person name="Submissions S."/>
        </authorList>
    </citation>
    <scope>NUCLEOTIDE SEQUENCE [LARGE SCALE GENOMIC DNA]</scope>
    <source>
        <strain evidence="12">DSM 17465</strain>
    </source>
</reference>
<feature type="transmembrane region" description="Helical" evidence="10">
    <location>
        <begin position="417"/>
        <end position="437"/>
    </location>
</feature>
<dbReference type="GO" id="GO:0015297">
    <property type="term" value="F:antiporter activity"/>
    <property type="evidence" value="ECO:0007669"/>
    <property type="project" value="InterPro"/>
</dbReference>
<evidence type="ECO:0000313" key="12">
    <source>
        <dbReference type="Proteomes" id="UP000183371"/>
    </source>
</evidence>
<dbReference type="InterPro" id="IPR045070">
    <property type="entry name" value="MATE_MepA-like"/>
</dbReference>
<evidence type="ECO:0000256" key="3">
    <source>
        <dbReference type="ARBA" id="ARBA00022106"/>
    </source>
</evidence>